<reference evidence="8 9" key="1">
    <citation type="submission" date="2016-02" db="EMBL/GenBank/DDBJ databases">
        <title>Comparative genomic and transcriptomic foundation for Pichia pastoris.</title>
        <authorList>
            <person name="Love K.R."/>
            <person name="Shah K.A."/>
            <person name="Whittaker C.A."/>
            <person name="Wu J."/>
            <person name="Bartlett M.C."/>
            <person name="Ma D."/>
            <person name="Leeson R.L."/>
            <person name="Priest M."/>
            <person name="Young S.K."/>
            <person name="Love J.C."/>
        </authorList>
    </citation>
    <scope>NUCLEOTIDE SEQUENCE [LARGE SCALE GENOMIC DNA]</scope>
    <source>
        <strain evidence="8 9">ATCC 28485</strain>
    </source>
</reference>
<dbReference type="Proteomes" id="UP000094565">
    <property type="component" value="Chromosome 4"/>
</dbReference>
<evidence type="ECO:0000256" key="1">
    <source>
        <dbReference type="ARBA" id="ARBA00004141"/>
    </source>
</evidence>
<feature type="transmembrane region" description="Helical" evidence="7">
    <location>
        <begin position="404"/>
        <end position="422"/>
    </location>
</feature>
<comment type="function">
    <text evidence="7">Sodium-phosphate symporter.</text>
</comment>
<sequence>MSLVALHQFDYIFAIAMMFAFLDAFNIGANDVANSFSSSVSSRCLKYWQAMILAAIMEFLGAVLAGARVTDTIRKRIINVHAFDDDPAMLMLTMATALVGSSVWLSIATYVRAPVSTTHSIVGGVIGAGIAAKGAGEIHWGWSGFAKIVASWFIAPCVAGGFASILFLFCKFSILERKHDARNALLFAPCIVFLTFAVLTMLIVWKGAPNLNLDDLSTGATVGSIFGVAGVATIIYIGFFFPFLKRRIIDEDWTLKWYQVFYGVKYWFMSTDSIPPKPDNYDFFIDYYEGRRYDGGEQDSNVVADAKEEATVGELKLSDNSTSNSNADENRLVHESKLDPEESTKAKWGKLIKSPKQWPYLMWLIISHGWTQDVIASQKNGGRLAGDLQGMHGRAKYYSNKVEHIFSLFQAFTACTMSFAHGSNDISNAAGPLSTVWVVYTTNDVVAEPPIWILCYTAAALVIGVWTFGYRLMANLGNKLTLQSPSRGFAIELGAAITTVFATQLEIPISTTQCAVGATVFVGLCNRDVRAVNWRMVAWCYLGWVFTLPCAGLISGLIMGIIINAPQWGVQYELTS</sequence>
<name>A0A1B2JHB7_PICPA</name>
<feature type="transmembrane region" description="Helical" evidence="7">
    <location>
        <begin position="149"/>
        <end position="172"/>
    </location>
</feature>
<dbReference type="AlphaFoldDB" id="A0A1B2JHB7"/>
<evidence type="ECO:0000256" key="4">
    <source>
        <dbReference type="ARBA" id="ARBA00022692"/>
    </source>
</evidence>
<dbReference type="GO" id="GO:0005315">
    <property type="term" value="F:phosphate transmembrane transporter activity"/>
    <property type="evidence" value="ECO:0007669"/>
    <property type="project" value="InterPro"/>
</dbReference>
<feature type="transmembrane region" description="Helical" evidence="7">
    <location>
        <begin position="9"/>
        <end position="27"/>
    </location>
</feature>
<feature type="transmembrane region" description="Helical" evidence="7">
    <location>
        <begin position="536"/>
        <end position="563"/>
    </location>
</feature>
<keyword evidence="5 7" id="KW-1133">Transmembrane helix</keyword>
<evidence type="ECO:0000313" key="8">
    <source>
        <dbReference type="EMBL" id="ANZ77392.1"/>
    </source>
</evidence>
<feature type="transmembrane region" description="Helical" evidence="7">
    <location>
        <begin position="184"/>
        <end position="205"/>
    </location>
</feature>
<feature type="transmembrane region" description="Helical" evidence="7">
    <location>
        <begin position="225"/>
        <end position="244"/>
    </location>
</feature>
<dbReference type="GO" id="GO:0016020">
    <property type="term" value="C:membrane"/>
    <property type="evidence" value="ECO:0007669"/>
    <property type="project" value="UniProtKB-SubCell"/>
</dbReference>
<keyword evidence="6 7" id="KW-0472">Membrane</keyword>
<feature type="transmembrane region" description="Helical" evidence="7">
    <location>
        <begin position="47"/>
        <end position="67"/>
    </location>
</feature>
<dbReference type="Pfam" id="PF01384">
    <property type="entry name" value="PHO4"/>
    <property type="match status" value="1"/>
</dbReference>
<evidence type="ECO:0000256" key="7">
    <source>
        <dbReference type="RuleBase" id="RU363058"/>
    </source>
</evidence>
<keyword evidence="4 7" id="KW-0812">Transmembrane</keyword>
<dbReference type="GO" id="GO:0035435">
    <property type="term" value="P:phosphate ion transmembrane transport"/>
    <property type="evidence" value="ECO:0007669"/>
    <property type="project" value="TreeGrafter"/>
</dbReference>
<keyword evidence="2 7" id="KW-0813">Transport</keyword>
<feature type="transmembrane region" description="Helical" evidence="7">
    <location>
        <begin position="451"/>
        <end position="470"/>
    </location>
</feature>
<evidence type="ECO:0000313" key="9">
    <source>
        <dbReference type="Proteomes" id="UP000094565"/>
    </source>
</evidence>
<feature type="transmembrane region" description="Helical" evidence="7">
    <location>
        <begin position="88"/>
        <end position="111"/>
    </location>
</feature>
<dbReference type="OrthoDB" id="260807at2759"/>
<keyword evidence="3 7" id="KW-0592">Phosphate transport</keyword>
<proteinExistence type="inferred from homology"/>
<dbReference type="EMBL" id="CP014587">
    <property type="protein sequence ID" value="ANZ77392.1"/>
    <property type="molecule type" value="Genomic_DNA"/>
</dbReference>
<dbReference type="PANTHER" id="PTHR11101">
    <property type="entry name" value="PHOSPHATE TRANSPORTER"/>
    <property type="match status" value="1"/>
</dbReference>
<evidence type="ECO:0000256" key="5">
    <source>
        <dbReference type="ARBA" id="ARBA00022989"/>
    </source>
</evidence>
<gene>
    <name evidence="8" type="primary">PHO89</name>
    <name evidence="8" type="ORF">ATY40_BA7505028</name>
</gene>
<organism evidence="8 9">
    <name type="scientific">Komagataella pastoris</name>
    <name type="common">Yeast</name>
    <name type="synonym">Pichia pastoris</name>
    <dbReference type="NCBI Taxonomy" id="4922"/>
    <lineage>
        <taxon>Eukaryota</taxon>
        <taxon>Fungi</taxon>
        <taxon>Dikarya</taxon>
        <taxon>Ascomycota</taxon>
        <taxon>Saccharomycotina</taxon>
        <taxon>Pichiomycetes</taxon>
        <taxon>Pichiales</taxon>
        <taxon>Pichiaceae</taxon>
        <taxon>Komagataella</taxon>
    </lineage>
</organism>
<dbReference type="PANTHER" id="PTHR11101:SF80">
    <property type="entry name" value="PHOSPHATE TRANSPORTER"/>
    <property type="match status" value="1"/>
</dbReference>
<comment type="similarity">
    <text evidence="7">Belongs to the inorganic phosphate transporter (PiT) (TC 2.A.20) family.</text>
</comment>
<evidence type="ECO:0000256" key="2">
    <source>
        <dbReference type="ARBA" id="ARBA00022448"/>
    </source>
</evidence>
<evidence type="ECO:0000256" key="6">
    <source>
        <dbReference type="ARBA" id="ARBA00023136"/>
    </source>
</evidence>
<dbReference type="InterPro" id="IPR001204">
    <property type="entry name" value="Phos_transporter"/>
</dbReference>
<evidence type="ECO:0000256" key="3">
    <source>
        <dbReference type="ARBA" id="ARBA00022592"/>
    </source>
</evidence>
<keyword evidence="9" id="KW-1185">Reference proteome</keyword>
<accession>A0A1B2JHB7</accession>
<comment type="subcellular location">
    <subcellularLocation>
        <location evidence="1 7">Membrane</location>
        <topology evidence="1 7">Multi-pass membrane protein</topology>
    </subcellularLocation>
</comment>
<protein>
    <recommendedName>
        <fullName evidence="7">Phosphate transporter</fullName>
    </recommendedName>
</protein>